<evidence type="ECO:0000313" key="2">
    <source>
        <dbReference type="EMBL" id="GAA2818885.1"/>
    </source>
</evidence>
<proteinExistence type="predicted"/>
<keyword evidence="3" id="KW-1185">Reference proteome</keyword>
<comment type="caution">
    <text evidence="2">The sequence shown here is derived from an EMBL/GenBank/DDBJ whole genome shotgun (WGS) entry which is preliminary data.</text>
</comment>
<reference evidence="2 3" key="1">
    <citation type="journal article" date="2019" name="Int. J. Syst. Evol. Microbiol.">
        <title>The Global Catalogue of Microorganisms (GCM) 10K type strain sequencing project: providing services to taxonomists for standard genome sequencing and annotation.</title>
        <authorList>
            <consortium name="The Broad Institute Genomics Platform"/>
            <consortium name="The Broad Institute Genome Sequencing Center for Infectious Disease"/>
            <person name="Wu L."/>
            <person name="Ma J."/>
        </authorList>
    </citation>
    <scope>NUCLEOTIDE SEQUENCE [LARGE SCALE GENOMIC DNA]</scope>
    <source>
        <strain evidence="2 3">JCM 9383</strain>
    </source>
</reference>
<gene>
    <name evidence="2" type="ORF">GCM10010470_62760</name>
</gene>
<evidence type="ECO:0000313" key="3">
    <source>
        <dbReference type="Proteomes" id="UP001500979"/>
    </source>
</evidence>
<feature type="compositionally biased region" description="Basic and acidic residues" evidence="1">
    <location>
        <begin position="209"/>
        <end position="220"/>
    </location>
</feature>
<dbReference type="RefSeq" id="WP_344685962.1">
    <property type="nucleotide sequence ID" value="NZ_BAAAUX010000035.1"/>
</dbReference>
<organism evidence="2 3">
    <name type="scientific">Saccharopolyspora taberi</name>
    <dbReference type="NCBI Taxonomy" id="60895"/>
    <lineage>
        <taxon>Bacteria</taxon>
        <taxon>Bacillati</taxon>
        <taxon>Actinomycetota</taxon>
        <taxon>Actinomycetes</taxon>
        <taxon>Pseudonocardiales</taxon>
        <taxon>Pseudonocardiaceae</taxon>
        <taxon>Saccharopolyspora</taxon>
    </lineage>
</organism>
<feature type="region of interest" description="Disordered" evidence="1">
    <location>
        <begin position="148"/>
        <end position="220"/>
    </location>
</feature>
<dbReference type="Gene3D" id="1.20.5.1230">
    <property type="entry name" value="Apolipoprotein A-I"/>
    <property type="match status" value="1"/>
</dbReference>
<accession>A0ABN3VMW3</accession>
<dbReference type="Proteomes" id="UP001500979">
    <property type="component" value="Unassembled WGS sequence"/>
</dbReference>
<dbReference type="EMBL" id="BAAAUX010000035">
    <property type="protein sequence ID" value="GAA2818885.1"/>
    <property type="molecule type" value="Genomic_DNA"/>
</dbReference>
<dbReference type="SUPFAM" id="SSF58113">
    <property type="entry name" value="Apolipoprotein A-I"/>
    <property type="match status" value="1"/>
</dbReference>
<feature type="compositionally biased region" description="Low complexity" evidence="1">
    <location>
        <begin position="197"/>
        <end position="208"/>
    </location>
</feature>
<protein>
    <submittedName>
        <fullName evidence="2">Membrane protein</fullName>
    </submittedName>
</protein>
<name>A0ABN3VMW3_9PSEU</name>
<sequence>MPTLPKSEDVQKIREQAAHALEGAVGQARQPLLAALGAGDLAAQAVKDALGRIRTELDKRAESARADLPSDLNELREQLDPAELRKRLDAYTQSAVKLYDYLAERGEGALERIQAQQPVQRARTQAETAQEKVGEVVEDVRDLADDVLGKVTRTTRSYGEKAAEQTEQAAEEAAEAVREAGDKAATATRSTTRKAAAKTSAAKTSAPKKSAEKTEKSTES</sequence>
<evidence type="ECO:0000256" key="1">
    <source>
        <dbReference type="SAM" id="MobiDB-lite"/>
    </source>
</evidence>